<comment type="caution">
    <text evidence="1">The sequence shown here is derived from an EMBL/GenBank/DDBJ whole genome shotgun (WGS) entry which is preliminary data.</text>
</comment>
<proteinExistence type="predicted"/>
<dbReference type="AlphaFoldDB" id="A0AA41PXE6"/>
<gene>
    <name evidence="1" type="ORF">LZ495_05095</name>
</gene>
<evidence type="ECO:0000313" key="2">
    <source>
        <dbReference type="Proteomes" id="UP001165378"/>
    </source>
</evidence>
<dbReference type="Proteomes" id="UP001165378">
    <property type="component" value="Unassembled WGS sequence"/>
</dbReference>
<protein>
    <submittedName>
        <fullName evidence="1">Uncharacterized protein</fullName>
    </submittedName>
</protein>
<keyword evidence="2" id="KW-1185">Reference proteome</keyword>
<dbReference type="EMBL" id="JAKFHA010000002">
    <property type="protein sequence ID" value="MCF2526599.1"/>
    <property type="molecule type" value="Genomic_DNA"/>
</dbReference>
<reference evidence="1" key="1">
    <citation type="submission" date="2022-01" db="EMBL/GenBank/DDBJ databases">
        <title>Genome-Based Taxonomic Classification of the Phylum Actinobacteria.</title>
        <authorList>
            <person name="Gao Y."/>
        </authorList>
    </citation>
    <scope>NUCLEOTIDE SEQUENCE</scope>
    <source>
        <strain evidence="1">KLBMP 8922</strain>
    </source>
</reference>
<dbReference type="RefSeq" id="WP_235050706.1">
    <property type="nucleotide sequence ID" value="NZ_JAKFHA010000002.1"/>
</dbReference>
<name>A0AA41PXE6_9ACTN</name>
<accession>A0AA41PXE6</accession>
<organism evidence="1 2">
    <name type="scientific">Yinghuangia soli</name>
    <dbReference type="NCBI Taxonomy" id="2908204"/>
    <lineage>
        <taxon>Bacteria</taxon>
        <taxon>Bacillati</taxon>
        <taxon>Actinomycetota</taxon>
        <taxon>Actinomycetes</taxon>
        <taxon>Kitasatosporales</taxon>
        <taxon>Streptomycetaceae</taxon>
        <taxon>Yinghuangia</taxon>
    </lineage>
</organism>
<sequence>MTAGEVGEALDCPSATSSRSQLRSQEAIAEQFHHIGVTAYYSGDGRLACVAVDASDGPQVTLDGVSLVGCVPSELTDWICDHTEAQGLELSWTHEGNASVRDLGLIMRVQRAGDVVLSRPLFMIHEWAMGVWEHVPDTEWRTF</sequence>
<evidence type="ECO:0000313" key="1">
    <source>
        <dbReference type="EMBL" id="MCF2526599.1"/>
    </source>
</evidence>